<dbReference type="InterPro" id="IPR007893">
    <property type="entry name" value="Spore_coat_U/FanG"/>
</dbReference>
<feature type="signal peptide" evidence="1">
    <location>
        <begin position="1"/>
        <end position="40"/>
    </location>
</feature>
<dbReference type="EMBL" id="CP029343">
    <property type="protein sequence ID" value="AWL04568.1"/>
    <property type="molecule type" value="Genomic_DNA"/>
</dbReference>
<evidence type="ECO:0000313" key="4">
    <source>
        <dbReference type="Proteomes" id="UP000245820"/>
    </source>
</evidence>
<evidence type="ECO:0000256" key="1">
    <source>
        <dbReference type="SAM" id="SignalP"/>
    </source>
</evidence>
<dbReference type="OrthoDB" id="8751277at2"/>
<evidence type="ECO:0000313" key="3">
    <source>
        <dbReference type="EMBL" id="AWL04568.1"/>
    </source>
</evidence>
<dbReference type="SMART" id="SM00972">
    <property type="entry name" value="SCPU"/>
    <property type="match status" value="2"/>
</dbReference>
<dbReference type="InterPro" id="IPR053167">
    <property type="entry name" value="Spore_coat_component"/>
</dbReference>
<dbReference type="KEGG" id="mtim:DIR46_09035"/>
<reference evidence="3 4" key="1">
    <citation type="submission" date="2018-05" db="EMBL/GenBank/DDBJ databases">
        <title>Complete genome sequence of Massilia oculi sp. nov. CCUG 43427T (=DSM 26321T), the type strain of M. oculi, and comparison with genome sequences of other Massilia strains.</title>
        <authorList>
            <person name="Zhu B."/>
        </authorList>
    </citation>
    <scope>NUCLEOTIDE SEQUENCE [LARGE SCALE GENOMIC DNA]</scope>
    <source>
        <strain evidence="3 4">CCUG 43427</strain>
    </source>
</reference>
<dbReference type="AlphaFoldDB" id="A0A2S2DGU3"/>
<dbReference type="Proteomes" id="UP000245820">
    <property type="component" value="Chromosome"/>
</dbReference>
<evidence type="ECO:0000259" key="2">
    <source>
        <dbReference type="Pfam" id="PF05229"/>
    </source>
</evidence>
<proteinExistence type="predicted"/>
<feature type="chain" id="PRO_5015715767" description="Spore coat protein U/FanG domain-containing protein" evidence="1">
    <location>
        <begin position="41"/>
        <end position="346"/>
    </location>
</feature>
<feature type="domain" description="Spore coat protein U/FanG" evidence="2">
    <location>
        <begin position="213"/>
        <end position="342"/>
    </location>
</feature>
<gene>
    <name evidence="3" type="ORF">DIR46_09035</name>
</gene>
<name>A0A2S2DGU3_9BURK</name>
<protein>
    <recommendedName>
        <fullName evidence="2">Spore coat protein U/FanG domain-containing protein</fullName>
    </recommendedName>
</protein>
<dbReference type="Pfam" id="PF05229">
    <property type="entry name" value="SCPU"/>
    <property type="match status" value="2"/>
</dbReference>
<keyword evidence="1" id="KW-0732">Signal</keyword>
<feature type="domain" description="Spore coat protein U/FanG" evidence="2">
    <location>
        <begin position="39"/>
        <end position="177"/>
    </location>
</feature>
<accession>A0A2S2DGU3</accession>
<organism evidence="3 4">
    <name type="scientific">Massilia oculi</name>
    <dbReference type="NCBI Taxonomy" id="945844"/>
    <lineage>
        <taxon>Bacteria</taxon>
        <taxon>Pseudomonadati</taxon>
        <taxon>Pseudomonadota</taxon>
        <taxon>Betaproteobacteria</taxon>
        <taxon>Burkholderiales</taxon>
        <taxon>Oxalobacteraceae</taxon>
        <taxon>Telluria group</taxon>
        <taxon>Massilia</taxon>
    </lineage>
</organism>
<dbReference type="PANTHER" id="PTHR37089">
    <property type="entry name" value="PROTEIN U-RELATED"/>
    <property type="match status" value="1"/>
</dbReference>
<keyword evidence="4" id="KW-1185">Reference proteome</keyword>
<sequence>MPARARKTTMMKMTTMNVRLLRALLAAALLWLLAIPGARADNCTVTMTDVDFGVVSPIANTDYTARGTLNVTCYWTLLLGQSPLLLPAANVCVNLGPGSGGGTGDPRYMTSGARRLGFNLYADPSYSAASLWGSNTSTIGAKPITGTMVGLLSLGGVTQSVTIYGRIPASSLSGVGTSGNTDTLYTAGFAGHGTLQYSFGAGKSCTAGATESFAFQARATVTNNCLISASNLTFGAGSPLSERRASAPLSVTCTANSSYQISMNGGLSGNPAARTMKNSLTGETVGYRISSTPDGAIWGDGTGGTVMYTGTGNGATQNVMMHGLVPRQRAPTPGNYRDTITVQLTF</sequence>